<proteinExistence type="predicted"/>
<name>A0A6P5MF62_ARADU</name>
<dbReference type="SUPFAM" id="SSF50249">
    <property type="entry name" value="Nucleic acid-binding proteins"/>
    <property type="match status" value="1"/>
</dbReference>
<sequence length="554" mass="61736">MATVVKTNIVAILVAATAVPVADGDRLTATGSRQKIEEAGKVLLSDRRRRLSSARTKDGSEASRTEDGEEVLLSDGERRQSAGLEKKKLDALLLSTSVAASHTQNFDFVTDVNARKLYWNFKVYIVRIWKVPSKDNEKEIGSIEMILQDCKGGRIYATILRVLPKKWSVFDNKSISKNGVSRMVLTFSHRTMVNHVDNPSFSLEAFRLRSFSDLLTEDRLEHSEMFDLIGKVVGKKDPRNLITSKGLMTKRMVVILEDLGNNKMSCTLFGQLVDHILPHLDDGRVEPLIVVLKYFKATRLLSGGPSSSARISHVSSPAAWSVNDEFNRGSISVKTIEDALKSVKEGKNDWFYKACRRCPKKVETPIGDRYKVEVMVYDGSGSINLPLWDRETTQLCGKQADKIVLEDAVGDDDYPPFLNNMMDKKVFLKINVKSANIKQYDLVYTVIKVCDDEDISLKHLPTNISSNQSAHVHEADCSNSIDVSSNVVAIISDNDPELTLDFMEECISSVKFKTPAKRAVGGSKHGLINVNNLEDEGKLSTNKFKCKGAKKLRS</sequence>
<dbReference type="GeneID" id="107493284"/>
<dbReference type="PANTHER" id="PTHR47165:SF4">
    <property type="entry name" value="OS03G0429900 PROTEIN"/>
    <property type="match status" value="1"/>
</dbReference>
<dbReference type="PANTHER" id="PTHR47165">
    <property type="entry name" value="OS03G0429900 PROTEIN"/>
    <property type="match status" value="1"/>
</dbReference>
<dbReference type="Proteomes" id="UP000515211">
    <property type="component" value="Chromosome 6"/>
</dbReference>
<dbReference type="InterPro" id="IPR012340">
    <property type="entry name" value="NA-bd_OB-fold"/>
</dbReference>
<dbReference type="Pfam" id="PF02721">
    <property type="entry name" value="DUF223"/>
    <property type="match status" value="1"/>
</dbReference>
<feature type="compositionally biased region" description="Basic and acidic residues" evidence="1">
    <location>
        <begin position="55"/>
        <end position="66"/>
    </location>
</feature>
<accession>A0A6P5MF62</accession>
<dbReference type="Gene3D" id="2.40.50.140">
    <property type="entry name" value="Nucleic acid-binding proteins"/>
    <property type="match status" value="2"/>
</dbReference>
<keyword evidence="2" id="KW-0732">Signal</keyword>
<gene>
    <name evidence="5" type="primary">LOC107493284</name>
</gene>
<feature type="chain" id="PRO_5039487426" evidence="2">
    <location>
        <begin position="25"/>
        <end position="554"/>
    </location>
</feature>
<feature type="region of interest" description="Disordered" evidence="1">
    <location>
        <begin position="50"/>
        <end position="75"/>
    </location>
</feature>
<dbReference type="RefSeq" id="XP_020981418.2">
    <property type="nucleotide sequence ID" value="XM_021125759.2"/>
</dbReference>
<dbReference type="KEGG" id="adu:107493284"/>
<feature type="signal peptide" evidence="2">
    <location>
        <begin position="1"/>
        <end position="24"/>
    </location>
</feature>
<evidence type="ECO:0000256" key="1">
    <source>
        <dbReference type="SAM" id="MobiDB-lite"/>
    </source>
</evidence>
<keyword evidence="4" id="KW-1185">Reference proteome</keyword>
<protein>
    <submittedName>
        <fullName evidence="5">Uncharacterized protein LOC107493284</fullName>
    </submittedName>
</protein>
<organism evidence="4 5">
    <name type="scientific">Arachis duranensis</name>
    <name type="common">Wild peanut</name>
    <dbReference type="NCBI Taxonomy" id="130453"/>
    <lineage>
        <taxon>Eukaryota</taxon>
        <taxon>Viridiplantae</taxon>
        <taxon>Streptophyta</taxon>
        <taxon>Embryophyta</taxon>
        <taxon>Tracheophyta</taxon>
        <taxon>Spermatophyta</taxon>
        <taxon>Magnoliopsida</taxon>
        <taxon>eudicotyledons</taxon>
        <taxon>Gunneridae</taxon>
        <taxon>Pentapetalae</taxon>
        <taxon>rosids</taxon>
        <taxon>fabids</taxon>
        <taxon>Fabales</taxon>
        <taxon>Fabaceae</taxon>
        <taxon>Papilionoideae</taxon>
        <taxon>50 kb inversion clade</taxon>
        <taxon>dalbergioids sensu lato</taxon>
        <taxon>Dalbergieae</taxon>
        <taxon>Pterocarpus clade</taxon>
        <taxon>Arachis</taxon>
    </lineage>
</organism>
<evidence type="ECO:0000259" key="3">
    <source>
        <dbReference type="Pfam" id="PF02721"/>
    </source>
</evidence>
<reference evidence="4" key="1">
    <citation type="journal article" date="2016" name="Nat. Genet.">
        <title>The genome sequences of Arachis duranensis and Arachis ipaensis, the diploid ancestors of cultivated peanut.</title>
        <authorList>
            <person name="Bertioli D.J."/>
            <person name="Cannon S.B."/>
            <person name="Froenicke L."/>
            <person name="Huang G."/>
            <person name="Farmer A.D."/>
            <person name="Cannon E.K."/>
            <person name="Liu X."/>
            <person name="Gao D."/>
            <person name="Clevenger J."/>
            <person name="Dash S."/>
            <person name="Ren L."/>
            <person name="Moretzsohn M.C."/>
            <person name="Shirasawa K."/>
            <person name="Huang W."/>
            <person name="Vidigal B."/>
            <person name="Abernathy B."/>
            <person name="Chu Y."/>
            <person name="Niederhuth C.E."/>
            <person name="Umale P."/>
            <person name="Araujo A.C."/>
            <person name="Kozik A."/>
            <person name="Kim K.D."/>
            <person name="Burow M.D."/>
            <person name="Varshney R.K."/>
            <person name="Wang X."/>
            <person name="Zhang X."/>
            <person name="Barkley N."/>
            <person name="Guimaraes P.M."/>
            <person name="Isobe S."/>
            <person name="Guo B."/>
            <person name="Liao B."/>
            <person name="Stalker H.T."/>
            <person name="Schmitz R.J."/>
            <person name="Scheffler B.E."/>
            <person name="Leal-Bertioli S.C."/>
            <person name="Xun X."/>
            <person name="Jackson S.A."/>
            <person name="Michelmore R."/>
            <person name="Ozias-Akins P."/>
        </authorList>
    </citation>
    <scope>NUCLEOTIDE SEQUENCE [LARGE SCALE GENOMIC DNA]</scope>
    <source>
        <strain evidence="4">cv. V14167</strain>
    </source>
</reference>
<feature type="domain" description="Replication protein A 70 kDa DNA-binding subunit B/D first OB fold" evidence="3">
    <location>
        <begin position="106"/>
        <end position="180"/>
    </location>
</feature>
<dbReference type="InterPro" id="IPR003871">
    <property type="entry name" value="RFA1B/D_OB_1st"/>
</dbReference>
<dbReference type="AlphaFoldDB" id="A0A6P5MF62"/>
<evidence type="ECO:0000313" key="5">
    <source>
        <dbReference type="RefSeq" id="XP_020981418.2"/>
    </source>
</evidence>
<evidence type="ECO:0000313" key="4">
    <source>
        <dbReference type="Proteomes" id="UP000515211"/>
    </source>
</evidence>
<evidence type="ECO:0000256" key="2">
    <source>
        <dbReference type="SAM" id="SignalP"/>
    </source>
</evidence>
<reference evidence="5" key="2">
    <citation type="submission" date="2025-08" db="UniProtKB">
        <authorList>
            <consortium name="RefSeq"/>
        </authorList>
    </citation>
    <scope>IDENTIFICATION</scope>
    <source>
        <tissue evidence="5">Whole plant</tissue>
    </source>
</reference>